<evidence type="ECO:0000313" key="5">
    <source>
        <dbReference type="EMBL" id="GGF93861.1"/>
    </source>
</evidence>
<keyword evidence="6" id="KW-1185">Reference proteome</keyword>
<dbReference type="Proteomes" id="UP000654257">
    <property type="component" value="Unassembled WGS sequence"/>
</dbReference>
<feature type="domain" description="SIS" evidence="4">
    <location>
        <begin position="55"/>
        <end position="218"/>
    </location>
</feature>
<dbReference type="GO" id="GO:0046348">
    <property type="term" value="P:amino sugar catabolic process"/>
    <property type="evidence" value="ECO:0007669"/>
    <property type="project" value="InterPro"/>
</dbReference>
<dbReference type="PANTHER" id="PTHR10088">
    <property type="entry name" value="GLUCOKINASE REGULATORY PROTEIN"/>
    <property type="match status" value="1"/>
</dbReference>
<reference evidence="5" key="1">
    <citation type="journal article" date="2014" name="Int. J. Syst. Evol. Microbiol.">
        <title>Complete genome sequence of Corynebacterium casei LMG S-19264T (=DSM 44701T), isolated from a smear-ripened cheese.</title>
        <authorList>
            <consortium name="US DOE Joint Genome Institute (JGI-PGF)"/>
            <person name="Walter F."/>
            <person name="Albersmeier A."/>
            <person name="Kalinowski J."/>
            <person name="Ruckert C."/>
        </authorList>
    </citation>
    <scope>NUCLEOTIDE SEQUENCE</scope>
    <source>
        <strain evidence="5">CCM 7905</strain>
    </source>
</reference>
<dbReference type="EC" id="4.2.1.126" evidence="3"/>
<dbReference type="RefSeq" id="WP_188543950.1">
    <property type="nucleotide sequence ID" value="NZ_BMCU01000001.1"/>
</dbReference>
<sequence length="303" mass="31131">MRLGELGTETRNPATRDLDTVSVLEVLQMMNAADRTVPEQVERVLPDIADAVELVARSLSGGGRLVYLGAGTSGRIGTLDAAECPPTFDTDPSRVIAIIAGGQTALTEAIEGAEDDEQRARDDVSLASVGPLDTVVGIAASGRTPYVITGLRTARTLGAATVSIACNVGSPISAEADVAIEVATGPEVLTGSTRLKAGTAQKLVCNMISTAAMVRTGRVYENLMIDVRPTNEKLVDRAERIVAEATGVEAAEARAALADASGSTKVAVVSLLAGVPASRAADALERAGGAVRKALELLSRAES</sequence>
<evidence type="ECO:0000259" key="4">
    <source>
        <dbReference type="PROSITE" id="PS51464"/>
    </source>
</evidence>
<dbReference type="FunFam" id="3.40.50.10490:FF:000014">
    <property type="entry name" value="N-acetylmuramic acid 6-phosphate etherase"/>
    <property type="match status" value="1"/>
</dbReference>
<reference evidence="5" key="2">
    <citation type="submission" date="2020-09" db="EMBL/GenBank/DDBJ databases">
        <authorList>
            <person name="Sun Q."/>
            <person name="Sedlacek I."/>
        </authorList>
    </citation>
    <scope>NUCLEOTIDE SEQUENCE</scope>
    <source>
        <strain evidence="5">CCM 7905</strain>
    </source>
</reference>
<dbReference type="AlphaFoldDB" id="A0A917CNF3"/>
<accession>A0A917CNF3</accession>
<comment type="pathway">
    <text evidence="3">Amino-sugar metabolism; N-acetylmuramate degradation.</text>
</comment>
<dbReference type="SUPFAM" id="SSF53697">
    <property type="entry name" value="SIS domain"/>
    <property type="match status" value="1"/>
</dbReference>
<keyword evidence="1 3" id="KW-0456">Lyase</keyword>
<dbReference type="GO" id="GO:0097367">
    <property type="term" value="F:carbohydrate derivative binding"/>
    <property type="evidence" value="ECO:0007669"/>
    <property type="project" value="InterPro"/>
</dbReference>
<keyword evidence="2 3" id="KW-0119">Carbohydrate metabolism</keyword>
<proteinExistence type="inferred from homology"/>
<dbReference type="InterPro" id="IPR040190">
    <property type="entry name" value="MURQ/GCKR"/>
</dbReference>
<comment type="miscellaneous">
    <text evidence="3">A lyase-type mechanism (elimination/hydration) is suggested for the cleavage of the lactyl ether bond of MurNAc 6-phosphate, with the formation of an alpha,beta-unsaturated aldehyde intermediate with (E)-stereochemistry, followed by the syn addition of water to give product.</text>
</comment>
<dbReference type="Gene3D" id="1.10.8.1080">
    <property type="match status" value="1"/>
</dbReference>
<comment type="function">
    <text evidence="3">Specifically catalyzes the cleavage of the D-lactyl ether substituent of MurNAc 6-phosphate, producing GlcNAc 6-phosphate and D-lactate.</text>
</comment>
<dbReference type="InterPro" id="IPR005486">
    <property type="entry name" value="Glucokinase_regulatory_CS"/>
</dbReference>
<organism evidence="5 6">
    <name type="scientific">Rhodococcoides trifolii</name>
    <dbReference type="NCBI Taxonomy" id="908250"/>
    <lineage>
        <taxon>Bacteria</taxon>
        <taxon>Bacillati</taxon>
        <taxon>Actinomycetota</taxon>
        <taxon>Actinomycetes</taxon>
        <taxon>Mycobacteriales</taxon>
        <taxon>Nocardiaceae</taxon>
        <taxon>Rhodococcoides</taxon>
    </lineage>
</organism>
<gene>
    <name evidence="3 5" type="primary">murQ</name>
    <name evidence="5" type="ORF">GCM10007304_04560</name>
</gene>
<protein>
    <recommendedName>
        <fullName evidence="3">N-acetylmuramic acid 6-phosphate etherase</fullName>
        <shortName evidence="3">MurNAc-6-P etherase</shortName>
        <ecNumber evidence="3">4.2.1.126</ecNumber>
    </recommendedName>
    <alternativeName>
        <fullName evidence="3">N-acetylmuramic acid 6-phosphate hydrolase</fullName>
    </alternativeName>
    <alternativeName>
        <fullName evidence="3">N-acetylmuramic acid 6-phosphate lyase</fullName>
    </alternativeName>
</protein>
<dbReference type="PROSITE" id="PS01272">
    <property type="entry name" value="GCKR"/>
    <property type="match status" value="1"/>
</dbReference>
<dbReference type="CDD" id="cd05007">
    <property type="entry name" value="SIS_Etherase"/>
    <property type="match status" value="1"/>
</dbReference>
<evidence type="ECO:0000256" key="1">
    <source>
        <dbReference type="ARBA" id="ARBA00023239"/>
    </source>
</evidence>
<dbReference type="PROSITE" id="PS51464">
    <property type="entry name" value="SIS"/>
    <property type="match status" value="1"/>
</dbReference>
<feature type="active site" description="Proton donor" evidence="3">
    <location>
        <position position="83"/>
    </location>
</feature>
<dbReference type="Gene3D" id="3.40.50.10490">
    <property type="entry name" value="Glucose-6-phosphate isomerase like protein, domain 1"/>
    <property type="match status" value="1"/>
</dbReference>
<dbReference type="EMBL" id="BMCU01000001">
    <property type="protein sequence ID" value="GGF93861.1"/>
    <property type="molecule type" value="Genomic_DNA"/>
</dbReference>
<dbReference type="Pfam" id="PF22645">
    <property type="entry name" value="GKRP_SIS_N"/>
    <property type="match status" value="1"/>
</dbReference>
<comment type="similarity">
    <text evidence="3">Belongs to the GCKR-like family. MurNAc-6-P etherase subfamily.</text>
</comment>
<dbReference type="InterPro" id="IPR001347">
    <property type="entry name" value="SIS_dom"/>
</dbReference>
<dbReference type="HAMAP" id="MF_00068">
    <property type="entry name" value="MurQ"/>
    <property type="match status" value="1"/>
</dbReference>
<dbReference type="NCBIfam" id="NF009222">
    <property type="entry name" value="PRK12570.1"/>
    <property type="match status" value="1"/>
</dbReference>
<feature type="active site" evidence="3">
    <location>
        <position position="114"/>
    </location>
</feature>
<dbReference type="GO" id="GO:0016803">
    <property type="term" value="F:ether hydrolase activity"/>
    <property type="evidence" value="ECO:0007669"/>
    <property type="project" value="TreeGrafter"/>
</dbReference>
<evidence type="ECO:0000256" key="2">
    <source>
        <dbReference type="ARBA" id="ARBA00023277"/>
    </source>
</evidence>
<dbReference type="NCBIfam" id="NF003915">
    <property type="entry name" value="PRK05441.1"/>
    <property type="match status" value="1"/>
</dbReference>
<dbReference type="NCBIfam" id="TIGR00274">
    <property type="entry name" value="N-acetylmuramic acid 6-phosphate etherase"/>
    <property type="match status" value="1"/>
</dbReference>
<dbReference type="PANTHER" id="PTHR10088:SF4">
    <property type="entry name" value="GLUCOKINASE REGULATORY PROTEIN"/>
    <property type="match status" value="1"/>
</dbReference>
<comment type="subunit">
    <text evidence="3">Homodimer.</text>
</comment>
<evidence type="ECO:0000256" key="3">
    <source>
        <dbReference type="HAMAP-Rule" id="MF_00068"/>
    </source>
</evidence>
<dbReference type="GO" id="GO:0009254">
    <property type="term" value="P:peptidoglycan turnover"/>
    <property type="evidence" value="ECO:0007669"/>
    <property type="project" value="TreeGrafter"/>
</dbReference>
<dbReference type="InterPro" id="IPR046348">
    <property type="entry name" value="SIS_dom_sf"/>
</dbReference>
<name>A0A917CNF3_9NOCA</name>
<dbReference type="GO" id="GO:0016835">
    <property type="term" value="F:carbon-oxygen lyase activity"/>
    <property type="evidence" value="ECO:0007669"/>
    <property type="project" value="UniProtKB-UniRule"/>
</dbReference>
<comment type="catalytic activity">
    <reaction evidence="3">
        <text>N-acetyl-D-muramate 6-phosphate + H2O = N-acetyl-D-glucosamine 6-phosphate + (R)-lactate</text>
        <dbReference type="Rhea" id="RHEA:26410"/>
        <dbReference type="ChEBI" id="CHEBI:15377"/>
        <dbReference type="ChEBI" id="CHEBI:16004"/>
        <dbReference type="ChEBI" id="CHEBI:57513"/>
        <dbReference type="ChEBI" id="CHEBI:58722"/>
        <dbReference type="EC" id="4.2.1.126"/>
    </reaction>
</comment>
<evidence type="ECO:0000313" key="6">
    <source>
        <dbReference type="Proteomes" id="UP000654257"/>
    </source>
</evidence>
<dbReference type="InterPro" id="IPR005488">
    <property type="entry name" value="Etherase_MurQ"/>
</dbReference>
<comment type="caution">
    <text evidence="5">The sequence shown here is derived from an EMBL/GenBank/DDBJ whole genome shotgun (WGS) entry which is preliminary data.</text>
</comment>